<dbReference type="PANTHER" id="PTHR11685">
    <property type="entry name" value="RBR FAMILY RING FINGER AND IBR DOMAIN-CONTAINING"/>
    <property type="match status" value="1"/>
</dbReference>
<proteinExistence type="predicted"/>
<dbReference type="Gene3D" id="3.30.40.10">
    <property type="entry name" value="Zinc/RING finger domain, C3HC4 (zinc finger)"/>
    <property type="match status" value="1"/>
</dbReference>
<evidence type="ECO:0000256" key="2">
    <source>
        <dbReference type="ARBA" id="ARBA00012251"/>
    </source>
</evidence>
<organism evidence="12 13">
    <name type="scientific">Diaporthe eres</name>
    <name type="common">Phomopsis oblonga</name>
    <dbReference type="NCBI Taxonomy" id="83184"/>
    <lineage>
        <taxon>Eukaryota</taxon>
        <taxon>Fungi</taxon>
        <taxon>Dikarya</taxon>
        <taxon>Ascomycota</taxon>
        <taxon>Pezizomycotina</taxon>
        <taxon>Sordariomycetes</taxon>
        <taxon>Sordariomycetidae</taxon>
        <taxon>Diaporthales</taxon>
        <taxon>Diaporthaceae</taxon>
        <taxon>Diaporthe</taxon>
        <taxon>Diaporthe eres species complex</taxon>
    </lineage>
</organism>
<evidence type="ECO:0000256" key="1">
    <source>
        <dbReference type="ARBA" id="ARBA00001798"/>
    </source>
</evidence>
<dbReference type="PROSITE" id="PS00518">
    <property type="entry name" value="ZF_RING_1"/>
    <property type="match status" value="1"/>
</dbReference>
<dbReference type="EC" id="2.3.2.31" evidence="2"/>
<evidence type="ECO:0000256" key="7">
    <source>
        <dbReference type="ARBA" id="ARBA00022786"/>
    </source>
</evidence>
<feature type="domain" description="RING-type" evidence="10">
    <location>
        <begin position="155"/>
        <end position="199"/>
    </location>
</feature>
<evidence type="ECO:0000259" key="11">
    <source>
        <dbReference type="PROSITE" id="PS51873"/>
    </source>
</evidence>
<dbReference type="Proteomes" id="UP001430848">
    <property type="component" value="Unassembled WGS sequence"/>
</dbReference>
<sequence length="422" mass="48495">MNTRSLIIKMLRQDLAEAMIKMKGRSGRFDYDRKVAIDVHLAELEAQTAFLTDRIMAQSIVQAVHHDDNIIAAAIAQERQAESDRQTALLLENQDRLPENAQRPQPNEEANIDDELRGRLEAQYNLPTHGDGNDICSPDSPNIHIPLRPKKVRPCLICTESFPVNDLARLPCSHEYCRACLRNLFTSSLTDETLFPARCCRQKIPEMEPQIQIILGGQLLSRYMAKKVEMETPNKTYCHRPDCSTFIPPQSIENDIANCPKCQNKTCSICKAAAHEGTDCPKDEAAQQLLDLAKQQGWRQCHACKKVIELKYGCNHIIWKDKGQRGACTCQLFDEDTLLRQAARDAARDRRFHQQLPARQRQIVQQRRERIVRNHACEHADWTSKRGVFTCHRCSEVMPKYIWECTGCDLEVCHRCKRNRLR</sequence>
<keyword evidence="7" id="KW-0833">Ubl conjugation pathway</keyword>
<dbReference type="PROSITE" id="PS51873">
    <property type="entry name" value="TRIAD"/>
    <property type="match status" value="1"/>
</dbReference>
<dbReference type="InterPro" id="IPR018957">
    <property type="entry name" value="Znf_C3HC4_RING-type"/>
</dbReference>
<reference evidence="12 13" key="1">
    <citation type="submission" date="2024-02" db="EMBL/GenBank/DDBJ databases">
        <title>De novo assembly and annotation of 12 fungi associated with fruit tree decline syndrome in Ontario, Canada.</title>
        <authorList>
            <person name="Sulman M."/>
            <person name="Ellouze W."/>
            <person name="Ilyukhin E."/>
        </authorList>
    </citation>
    <scope>NUCLEOTIDE SEQUENCE [LARGE SCALE GENOMIC DNA]</scope>
    <source>
        <strain evidence="12 13">M169</strain>
    </source>
</reference>
<name>A0ABR1P3A1_DIAER</name>
<dbReference type="CDD" id="cd20335">
    <property type="entry name" value="BRcat_RBR"/>
    <property type="match status" value="1"/>
</dbReference>
<dbReference type="SUPFAM" id="SSF57850">
    <property type="entry name" value="RING/U-box"/>
    <property type="match status" value="2"/>
</dbReference>
<evidence type="ECO:0000256" key="8">
    <source>
        <dbReference type="ARBA" id="ARBA00022833"/>
    </source>
</evidence>
<evidence type="ECO:0000256" key="5">
    <source>
        <dbReference type="ARBA" id="ARBA00022737"/>
    </source>
</evidence>
<evidence type="ECO:0000256" key="6">
    <source>
        <dbReference type="ARBA" id="ARBA00022771"/>
    </source>
</evidence>
<evidence type="ECO:0000256" key="4">
    <source>
        <dbReference type="ARBA" id="ARBA00022723"/>
    </source>
</evidence>
<dbReference type="InterPro" id="IPR013083">
    <property type="entry name" value="Znf_RING/FYVE/PHD"/>
</dbReference>
<evidence type="ECO:0000313" key="12">
    <source>
        <dbReference type="EMBL" id="KAK7725334.1"/>
    </source>
</evidence>
<keyword evidence="3" id="KW-0808">Transferase</keyword>
<dbReference type="Pfam" id="PF00097">
    <property type="entry name" value="zf-C3HC4"/>
    <property type="match status" value="1"/>
</dbReference>
<evidence type="ECO:0000259" key="10">
    <source>
        <dbReference type="PROSITE" id="PS50089"/>
    </source>
</evidence>
<keyword evidence="8" id="KW-0862">Zinc</keyword>
<keyword evidence="13" id="KW-1185">Reference proteome</keyword>
<gene>
    <name evidence="12" type="ORF">SLS63_008198</name>
</gene>
<dbReference type="PROSITE" id="PS50089">
    <property type="entry name" value="ZF_RING_2"/>
    <property type="match status" value="1"/>
</dbReference>
<dbReference type="SMART" id="SM00647">
    <property type="entry name" value="IBR"/>
    <property type="match status" value="1"/>
</dbReference>
<comment type="caution">
    <text evidence="12">The sequence shown here is derived from an EMBL/GenBank/DDBJ whole genome shotgun (WGS) entry which is preliminary data.</text>
</comment>
<dbReference type="Pfam" id="PF01485">
    <property type="entry name" value="IBR"/>
    <property type="match status" value="1"/>
</dbReference>
<evidence type="ECO:0000313" key="13">
    <source>
        <dbReference type="Proteomes" id="UP001430848"/>
    </source>
</evidence>
<dbReference type="InterPro" id="IPR017907">
    <property type="entry name" value="Znf_RING_CS"/>
</dbReference>
<keyword evidence="6 9" id="KW-0863">Zinc-finger</keyword>
<dbReference type="InterPro" id="IPR001841">
    <property type="entry name" value="Znf_RING"/>
</dbReference>
<accession>A0ABR1P3A1</accession>
<dbReference type="InterPro" id="IPR044066">
    <property type="entry name" value="TRIAD_supradom"/>
</dbReference>
<protein>
    <recommendedName>
        <fullName evidence="2">RBR-type E3 ubiquitin transferase</fullName>
        <ecNumber evidence="2">2.3.2.31</ecNumber>
    </recommendedName>
</protein>
<evidence type="ECO:0000256" key="9">
    <source>
        <dbReference type="PROSITE-ProRule" id="PRU00175"/>
    </source>
</evidence>
<dbReference type="InterPro" id="IPR002867">
    <property type="entry name" value="IBR_dom"/>
</dbReference>
<keyword evidence="5" id="KW-0677">Repeat</keyword>
<evidence type="ECO:0000256" key="3">
    <source>
        <dbReference type="ARBA" id="ARBA00022679"/>
    </source>
</evidence>
<dbReference type="EMBL" id="JAKNSF020000050">
    <property type="protein sequence ID" value="KAK7725334.1"/>
    <property type="molecule type" value="Genomic_DNA"/>
</dbReference>
<dbReference type="InterPro" id="IPR031127">
    <property type="entry name" value="E3_UB_ligase_RBR"/>
</dbReference>
<feature type="domain" description="RING-type" evidence="11">
    <location>
        <begin position="151"/>
        <end position="352"/>
    </location>
</feature>
<comment type="catalytic activity">
    <reaction evidence="1">
        <text>[E2 ubiquitin-conjugating enzyme]-S-ubiquitinyl-L-cysteine + [acceptor protein]-L-lysine = [E2 ubiquitin-conjugating enzyme]-L-cysteine + [acceptor protein]-N(6)-ubiquitinyl-L-lysine.</text>
        <dbReference type="EC" id="2.3.2.31"/>
    </reaction>
</comment>
<keyword evidence="4" id="KW-0479">Metal-binding</keyword>